<dbReference type="PANTHER" id="PTHR39647:SF1">
    <property type="entry name" value="ELONGATION FACTOR 1-BETA"/>
    <property type="match status" value="1"/>
</dbReference>
<dbReference type="Pfam" id="PF00736">
    <property type="entry name" value="EF1_GNE"/>
    <property type="match status" value="1"/>
</dbReference>
<dbReference type="InterPro" id="IPR036219">
    <property type="entry name" value="eEF-1beta-like_sf"/>
</dbReference>
<gene>
    <name evidence="7" type="ORF">BXU00_02550</name>
</gene>
<dbReference type="NCBIfam" id="TIGR00489">
    <property type="entry name" value="aEF-1_beta"/>
    <property type="match status" value="1"/>
</dbReference>
<dbReference type="PANTHER" id="PTHR39647">
    <property type="entry name" value="ELONGATION FACTOR 1-BETA"/>
    <property type="match status" value="1"/>
</dbReference>
<organism evidence="7 8">
    <name type="scientific">Candidatus Nanoclepta minutus</name>
    <dbReference type="NCBI Taxonomy" id="1940235"/>
    <lineage>
        <taxon>Archaea</taxon>
        <taxon>Nanobdellota</taxon>
        <taxon>Candidatus Nanoclepta</taxon>
    </lineage>
</organism>
<keyword evidence="4" id="KW-0251">Elongation factor</keyword>
<dbReference type="Gene3D" id="3.30.70.60">
    <property type="match status" value="1"/>
</dbReference>
<dbReference type="InterPro" id="IPR014038">
    <property type="entry name" value="EF1B_bsu/dsu_GNE"/>
</dbReference>
<dbReference type="GO" id="GO:0003746">
    <property type="term" value="F:translation elongation factor activity"/>
    <property type="evidence" value="ECO:0007669"/>
    <property type="project" value="UniProtKB-KW"/>
</dbReference>
<evidence type="ECO:0000313" key="7">
    <source>
        <dbReference type="EMBL" id="RIB35186.1"/>
    </source>
</evidence>
<dbReference type="Proteomes" id="UP000266622">
    <property type="component" value="Unassembled WGS sequence"/>
</dbReference>
<dbReference type="InterPro" id="IPR004542">
    <property type="entry name" value="Transl_elong_EF1B_B_arc"/>
</dbReference>
<keyword evidence="5" id="KW-0648">Protein biosynthesis</keyword>
<comment type="function">
    <text evidence="1">Promotes the exchange of GDP for GTP in EF-1-alpha/GDP, thus allowing the regeneration of EF-1-alpha/GTP that could then be used to form the ternary complex EF-1-alpha/GTP/AAtRNA.</text>
</comment>
<name>A0A397WR89_9ARCH</name>
<dbReference type="AlphaFoldDB" id="A0A397WR89"/>
<accession>A0A397WR89</accession>
<evidence type="ECO:0000256" key="2">
    <source>
        <dbReference type="ARBA" id="ARBA00007411"/>
    </source>
</evidence>
<comment type="similarity">
    <text evidence="2">Belongs to the EF-1-beta/EF-1-delta family.</text>
</comment>
<evidence type="ECO:0000256" key="4">
    <source>
        <dbReference type="ARBA" id="ARBA00022768"/>
    </source>
</evidence>
<feature type="domain" description="Translation elongation factor EF1B beta/delta subunit guanine nucleotide exchange" evidence="6">
    <location>
        <begin position="3"/>
        <end position="89"/>
    </location>
</feature>
<dbReference type="InterPro" id="IPR014717">
    <property type="entry name" value="Transl_elong_EF1B/ribsomal_bS6"/>
</dbReference>
<dbReference type="SMART" id="SM00888">
    <property type="entry name" value="EF1_GNE"/>
    <property type="match status" value="1"/>
</dbReference>
<evidence type="ECO:0000256" key="1">
    <source>
        <dbReference type="ARBA" id="ARBA00003815"/>
    </source>
</evidence>
<reference evidence="7 8" key="1">
    <citation type="journal article" date="2018" name="Syst. Appl. Microbiol.">
        <title>A new symbiotic nanoarchaeote (Candidatus Nanoclepta minutus) and its host (Zestosphaera tikiterensis gen. nov., sp. nov.) from a New Zealand hot spring.</title>
        <authorList>
            <person name="St John E."/>
            <person name="Liu Y."/>
            <person name="Podar M."/>
            <person name="Stott M.B."/>
            <person name="Meneghin J."/>
            <person name="Chen Z."/>
            <person name="Lagutin K."/>
            <person name="Mitchell K."/>
            <person name="Reysenbach A.L."/>
        </authorList>
    </citation>
    <scope>NUCLEOTIDE SEQUENCE [LARGE SCALE GENOMIC DNA]</scope>
    <source>
        <strain evidence="7">NZ3</strain>
    </source>
</reference>
<dbReference type="EMBL" id="MWMI01000004">
    <property type="protein sequence ID" value="RIB35186.1"/>
    <property type="molecule type" value="Genomic_DNA"/>
</dbReference>
<dbReference type="SUPFAM" id="SSF54984">
    <property type="entry name" value="eEF-1beta-like"/>
    <property type="match status" value="1"/>
</dbReference>
<protein>
    <recommendedName>
        <fullName evidence="3">Elongation factor 1-beta</fullName>
    </recommendedName>
</protein>
<proteinExistence type="inferred from homology"/>
<evidence type="ECO:0000256" key="3">
    <source>
        <dbReference type="ARBA" id="ARBA00017600"/>
    </source>
</evidence>
<sequence>MGKVIITLRVLPEDQSIEINNLLEKINEKISKIGGKYLQHYLKPIAFGISALEIKFVYPDKEFKEEEFIEEINSIEGISSAEIVNVTLSSL</sequence>
<evidence type="ECO:0000256" key="5">
    <source>
        <dbReference type="ARBA" id="ARBA00022917"/>
    </source>
</evidence>
<evidence type="ECO:0000313" key="8">
    <source>
        <dbReference type="Proteomes" id="UP000266622"/>
    </source>
</evidence>
<comment type="caution">
    <text evidence="7">The sequence shown here is derived from an EMBL/GenBank/DDBJ whole genome shotgun (WGS) entry which is preliminary data.</text>
</comment>
<evidence type="ECO:0000259" key="6">
    <source>
        <dbReference type="SMART" id="SM00888"/>
    </source>
</evidence>